<dbReference type="InterPro" id="IPR021858">
    <property type="entry name" value="Fun_TF"/>
</dbReference>
<dbReference type="SUPFAM" id="SSF57701">
    <property type="entry name" value="Zn2/Cys6 DNA-binding domain"/>
    <property type="match status" value="1"/>
</dbReference>
<keyword evidence="4" id="KW-0238">DNA-binding</keyword>
<dbReference type="GO" id="GO:0003677">
    <property type="term" value="F:DNA binding"/>
    <property type="evidence" value="ECO:0007669"/>
    <property type="project" value="UniProtKB-KW"/>
</dbReference>
<evidence type="ECO:0000256" key="7">
    <source>
        <dbReference type="SAM" id="MobiDB-lite"/>
    </source>
</evidence>
<keyword evidence="6" id="KW-0539">Nucleus</keyword>
<dbReference type="Pfam" id="PF11951">
    <property type="entry name" value="Fungal_trans_2"/>
    <property type="match status" value="1"/>
</dbReference>
<keyword evidence="3" id="KW-0805">Transcription regulation</keyword>
<keyword evidence="2" id="KW-0862">Zinc</keyword>
<dbReference type="PROSITE" id="PS50048">
    <property type="entry name" value="ZN2_CY6_FUNGAL_2"/>
    <property type="match status" value="1"/>
</dbReference>
<dbReference type="Proteomes" id="UP000566819">
    <property type="component" value="Unassembled WGS sequence"/>
</dbReference>
<keyword evidence="5" id="KW-0804">Transcription</keyword>
<name>A0A8H4RWL2_9HELO</name>
<dbReference type="InterPro" id="IPR052360">
    <property type="entry name" value="Transcr_Regulatory_Proteins"/>
</dbReference>
<reference evidence="9 10" key="1">
    <citation type="submission" date="2020-03" db="EMBL/GenBank/DDBJ databases">
        <title>Draft Genome Sequence of Cudoniella acicularis.</title>
        <authorList>
            <person name="Buettner E."/>
            <person name="Kellner H."/>
        </authorList>
    </citation>
    <scope>NUCLEOTIDE SEQUENCE [LARGE SCALE GENOMIC DNA]</scope>
    <source>
        <strain evidence="9 10">DSM 108380</strain>
    </source>
</reference>
<evidence type="ECO:0000313" key="10">
    <source>
        <dbReference type="Proteomes" id="UP000566819"/>
    </source>
</evidence>
<dbReference type="Pfam" id="PF00172">
    <property type="entry name" value="Zn_clus"/>
    <property type="match status" value="1"/>
</dbReference>
<dbReference type="SMART" id="SM00066">
    <property type="entry name" value="GAL4"/>
    <property type="match status" value="1"/>
</dbReference>
<dbReference type="GO" id="GO:0000981">
    <property type="term" value="F:DNA-binding transcription factor activity, RNA polymerase II-specific"/>
    <property type="evidence" value="ECO:0007669"/>
    <property type="project" value="InterPro"/>
</dbReference>
<keyword evidence="10" id="KW-1185">Reference proteome</keyword>
<dbReference type="CDD" id="cd00067">
    <property type="entry name" value="GAL4"/>
    <property type="match status" value="1"/>
</dbReference>
<dbReference type="InterPro" id="IPR036864">
    <property type="entry name" value="Zn2-C6_fun-type_DNA-bd_sf"/>
</dbReference>
<dbReference type="GO" id="GO:0008270">
    <property type="term" value="F:zinc ion binding"/>
    <property type="evidence" value="ECO:0007669"/>
    <property type="project" value="InterPro"/>
</dbReference>
<dbReference type="AlphaFoldDB" id="A0A8H4RWL2"/>
<comment type="caution">
    <text evidence="9">The sequence shown here is derived from an EMBL/GenBank/DDBJ whole genome shotgun (WGS) entry which is preliminary data.</text>
</comment>
<evidence type="ECO:0000256" key="3">
    <source>
        <dbReference type="ARBA" id="ARBA00023015"/>
    </source>
</evidence>
<organism evidence="9 10">
    <name type="scientific">Cudoniella acicularis</name>
    <dbReference type="NCBI Taxonomy" id="354080"/>
    <lineage>
        <taxon>Eukaryota</taxon>
        <taxon>Fungi</taxon>
        <taxon>Dikarya</taxon>
        <taxon>Ascomycota</taxon>
        <taxon>Pezizomycotina</taxon>
        <taxon>Leotiomycetes</taxon>
        <taxon>Helotiales</taxon>
        <taxon>Tricladiaceae</taxon>
        <taxon>Cudoniella</taxon>
    </lineage>
</organism>
<evidence type="ECO:0000259" key="8">
    <source>
        <dbReference type="PROSITE" id="PS50048"/>
    </source>
</evidence>
<dbReference type="PANTHER" id="PTHR36206:SF12">
    <property type="entry name" value="ASPERCRYPTIN BIOSYNTHESIS CLUSTER-SPECIFIC TRANSCRIPTION REGULATOR ATNN-RELATED"/>
    <property type="match status" value="1"/>
</dbReference>
<feature type="compositionally biased region" description="Basic residues" evidence="7">
    <location>
        <begin position="8"/>
        <end position="17"/>
    </location>
</feature>
<feature type="region of interest" description="Disordered" evidence="7">
    <location>
        <begin position="1"/>
        <end position="23"/>
    </location>
</feature>
<dbReference type="InterPro" id="IPR001138">
    <property type="entry name" value="Zn2Cys6_DnaBD"/>
</dbReference>
<dbReference type="Gene3D" id="4.10.240.10">
    <property type="entry name" value="Zn(2)-C6 fungal-type DNA-binding domain"/>
    <property type="match status" value="1"/>
</dbReference>
<evidence type="ECO:0000256" key="4">
    <source>
        <dbReference type="ARBA" id="ARBA00023125"/>
    </source>
</evidence>
<sequence>MAKTNPKTTKRTRKGGPRGKTGCPTCRARHVKCDERRPSCLNCTSTGRKCDGYESARAPNHQQSLSPLGLARLCISKTSPWNDSQVSLAPTLGLPSDAQSNRFFHSFLHGCVPSLTEAMGSEFWQRGILRASSSPAVQHAAIAFGAVYEQRIARQNHHGSLALSANGKRLEFLSSLRYDTAIQILRYRIAETSQTLEMLEEIMIACLIFIFMEILRGDDIAAVTHLDGALKLYDCAQPTDQAFVHARGNKVASNMNTALERFTKILSRLDVQSVLYMGSRTPWYPDGTSIWFHTSEDIPATFETFLGARDSLYAHLAAIMNFVTPPDGAEKCFPEWCPHPDRGFDIYTIFHGSTYRDYNLPKAATQRRHFMHVLSRWKSAFQGFLQKGTANTPDALAGCALLWLAYHTTRINLAVSYTEDECCYDEQLPSFKKIAGQAEAYLKYTAHASPSQLPGDSTDKLAGNMPSLKPKKNDFKVYSSICYPLYYTALKCRYNPLRQFALAMLRNADTEGVWDADMLATIAEFVIAVEECSIEPDSHNKHKKKSPEIPTCSSDGELIALS</sequence>
<keyword evidence="1" id="KW-0479">Metal-binding</keyword>
<evidence type="ECO:0000256" key="1">
    <source>
        <dbReference type="ARBA" id="ARBA00022723"/>
    </source>
</evidence>
<gene>
    <name evidence="9" type="ORF">G7Y89_g1333</name>
</gene>
<dbReference type="EMBL" id="JAAMPI010000051">
    <property type="protein sequence ID" value="KAF4636751.1"/>
    <property type="molecule type" value="Genomic_DNA"/>
</dbReference>
<proteinExistence type="predicted"/>
<evidence type="ECO:0000256" key="2">
    <source>
        <dbReference type="ARBA" id="ARBA00022833"/>
    </source>
</evidence>
<evidence type="ECO:0000256" key="5">
    <source>
        <dbReference type="ARBA" id="ARBA00023163"/>
    </source>
</evidence>
<feature type="region of interest" description="Disordered" evidence="7">
    <location>
        <begin position="537"/>
        <end position="562"/>
    </location>
</feature>
<accession>A0A8H4RWL2</accession>
<dbReference type="PANTHER" id="PTHR36206">
    <property type="entry name" value="ASPERCRYPTIN BIOSYNTHESIS CLUSTER-SPECIFIC TRANSCRIPTION REGULATOR ATNN-RELATED"/>
    <property type="match status" value="1"/>
</dbReference>
<protein>
    <recommendedName>
        <fullName evidence="8">Zn(2)-C6 fungal-type domain-containing protein</fullName>
    </recommendedName>
</protein>
<evidence type="ECO:0000256" key="6">
    <source>
        <dbReference type="ARBA" id="ARBA00023242"/>
    </source>
</evidence>
<dbReference type="OrthoDB" id="3172332at2759"/>
<feature type="domain" description="Zn(2)-C6 fungal-type" evidence="8">
    <location>
        <begin position="22"/>
        <end position="50"/>
    </location>
</feature>
<evidence type="ECO:0000313" key="9">
    <source>
        <dbReference type="EMBL" id="KAF4636751.1"/>
    </source>
</evidence>
<dbReference type="PROSITE" id="PS00463">
    <property type="entry name" value="ZN2_CY6_FUNGAL_1"/>
    <property type="match status" value="1"/>
</dbReference>